<accession>A0A316G1G1</accession>
<dbReference type="Proteomes" id="UP000245790">
    <property type="component" value="Unassembled WGS sequence"/>
</dbReference>
<sequence length="107" mass="12254">MQQTDAFVVLLTTVPDANTGERLAKGLIDQEFAACINLLPAMTSFYKWQGKVECDSEQQLLIKTRRDKIDAIEQWLTDHHPYDVPELITLPISDSSQDYLQWLNDSI</sequence>
<dbReference type="OrthoDB" id="37622at2"/>
<comment type="caution">
    <text evidence="2">The sequence shown here is derived from an EMBL/GenBank/DDBJ whole genome shotgun (WGS) entry which is preliminary data.</text>
</comment>
<dbReference type="RefSeq" id="WP_109761714.1">
    <property type="nucleotide sequence ID" value="NZ_QGGU01000002.1"/>
</dbReference>
<comment type="similarity">
    <text evidence="1">Belongs to the CutA family.</text>
</comment>
<dbReference type="Gene3D" id="3.30.70.120">
    <property type="match status" value="1"/>
</dbReference>
<dbReference type="InterPro" id="IPR011322">
    <property type="entry name" value="N-reg_PII-like_a/b"/>
</dbReference>
<organism evidence="2 3">
    <name type="scientific">Pleionea mediterranea</name>
    <dbReference type="NCBI Taxonomy" id="523701"/>
    <lineage>
        <taxon>Bacteria</taxon>
        <taxon>Pseudomonadati</taxon>
        <taxon>Pseudomonadota</taxon>
        <taxon>Gammaproteobacteria</taxon>
        <taxon>Oceanospirillales</taxon>
        <taxon>Pleioneaceae</taxon>
        <taxon>Pleionea</taxon>
    </lineage>
</organism>
<dbReference type="InterPro" id="IPR015867">
    <property type="entry name" value="N-reg_PII/ATP_PRibTrfase_C"/>
</dbReference>
<dbReference type="EMBL" id="QGGU01000002">
    <property type="protein sequence ID" value="PWK53640.1"/>
    <property type="molecule type" value="Genomic_DNA"/>
</dbReference>
<proteinExistence type="inferred from homology"/>
<protein>
    <submittedName>
        <fullName evidence="2">Uncharacterized protein involved in tolerance to divalent cations</fullName>
    </submittedName>
</protein>
<dbReference type="GO" id="GO:0010038">
    <property type="term" value="P:response to metal ion"/>
    <property type="evidence" value="ECO:0007669"/>
    <property type="project" value="InterPro"/>
</dbReference>
<keyword evidence="3" id="KW-1185">Reference proteome</keyword>
<dbReference type="Pfam" id="PF03091">
    <property type="entry name" value="CutA1"/>
    <property type="match status" value="1"/>
</dbReference>
<evidence type="ECO:0000313" key="3">
    <source>
        <dbReference type="Proteomes" id="UP000245790"/>
    </source>
</evidence>
<dbReference type="PANTHER" id="PTHR23419:SF8">
    <property type="entry name" value="FI09726P"/>
    <property type="match status" value="1"/>
</dbReference>
<dbReference type="SUPFAM" id="SSF54913">
    <property type="entry name" value="GlnB-like"/>
    <property type="match status" value="1"/>
</dbReference>
<reference evidence="2 3" key="1">
    <citation type="submission" date="2018-05" db="EMBL/GenBank/DDBJ databases">
        <title>Genomic Encyclopedia of Type Strains, Phase IV (KMG-IV): sequencing the most valuable type-strain genomes for metagenomic binning, comparative biology and taxonomic classification.</title>
        <authorList>
            <person name="Goeker M."/>
        </authorList>
    </citation>
    <scope>NUCLEOTIDE SEQUENCE [LARGE SCALE GENOMIC DNA]</scope>
    <source>
        <strain evidence="2 3">DSM 25350</strain>
    </source>
</reference>
<name>A0A316G1G1_9GAMM</name>
<dbReference type="GO" id="GO:0005507">
    <property type="term" value="F:copper ion binding"/>
    <property type="evidence" value="ECO:0007669"/>
    <property type="project" value="TreeGrafter"/>
</dbReference>
<evidence type="ECO:0000256" key="1">
    <source>
        <dbReference type="ARBA" id="ARBA00010169"/>
    </source>
</evidence>
<evidence type="ECO:0000313" key="2">
    <source>
        <dbReference type="EMBL" id="PWK53640.1"/>
    </source>
</evidence>
<dbReference type="PANTHER" id="PTHR23419">
    <property type="entry name" value="DIVALENT CATION TOLERANCE CUTA-RELATED"/>
    <property type="match status" value="1"/>
</dbReference>
<dbReference type="InterPro" id="IPR004323">
    <property type="entry name" value="Ion_tolerance_CutA"/>
</dbReference>
<dbReference type="AlphaFoldDB" id="A0A316G1G1"/>
<gene>
    <name evidence="2" type="ORF">C8D97_10228</name>
</gene>